<protein>
    <recommendedName>
        <fullName evidence="6">Beta-galactosidase</fullName>
    </recommendedName>
</protein>
<name>A0A9D1Z6U1_9FIRM</name>
<evidence type="ECO:0000256" key="1">
    <source>
        <dbReference type="ARBA" id="ARBA00022801"/>
    </source>
</evidence>
<evidence type="ECO:0000259" key="3">
    <source>
        <dbReference type="Pfam" id="PF22666"/>
    </source>
</evidence>
<dbReference type="InterPro" id="IPR054593">
    <property type="entry name" value="Beta-mannosidase-like_N2"/>
</dbReference>
<evidence type="ECO:0000313" key="4">
    <source>
        <dbReference type="EMBL" id="HIY77961.1"/>
    </source>
</evidence>
<dbReference type="Proteomes" id="UP000824135">
    <property type="component" value="Unassembled WGS sequence"/>
</dbReference>
<dbReference type="SUPFAM" id="SSF49785">
    <property type="entry name" value="Galactose-binding domain-like"/>
    <property type="match status" value="1"/>
</dbReference>
<accession>A0A9D1Z6U1</accession>
<dbReference type="SUPFAM" id="SSF51445">
    <property type="entry name" value="(Trans)glycosidases"/>
    <property type="match status" value="1"/>
</dbReference>
<dbReference type="AlphaFoldDB" id="A0A9D1Z6U1"/>
<dbReference type="GO" id="GO:0005975">
    <property type="term" value="P:carbohydrate metabolic process"/>
    <property type="evidence" value="ECO:0007669"/>
    <property type="project" value="InterPro"/>
</dbReference>
<keyword evidence="1" id="KW-0378">Hydrolase</keyword>
<feature type="domain" description="Beta-mannosidase-like galactose-binding" evidence="3">
    <location>
        <begin position="63"/>
        <end position="143"/>
    </location>
</feature>
<dbReference type="InterPro" id="IPR017853">
    <property type="entry name" value="GH"/>
</dbReference>
<dbReference type="Gene3D" id="3.20.20.80">
    <property type="entry name" value="Glycosidases"/>
    <property type="match status" value="1"/>
</dbReference>
<dbReference type="Pfam" id="PF22666">
    <property type="entry name" value="Glyco_hydro_2_N2"/>
    <property type="match status" value="1"/>
</dbReference>
<dbReference type="GO" id="GO:0004553">
    <property type="term" value="F:hydrolase activity, hydrolyzing O-glycosyl compounds"/>
    <property type="evidence" value="ECO:0007669"/>
    <property type="project" value="InterPro"/>
</dbReference>
<feature type="domain" description="Glycoside hydrolase family 2 catalytic" evidence="2">
    <location>
        <begin position="298"/>
        <end position="445"/>
    </location>
</feature>
<dbReference type="Pfam" id="PF02836">
    <property type="entry name" value="Glyco_hydro_2_C"/>
    <property type="match status" value="1"/>
</dbReference>
<dbReference type="Gene3D" id="2.60.120.260">
    <property type="entry name" value="Galactose-binding domain-like"/>
    <property type="match status" value="1"/>
</dbReference>
<gene>
    <name evidence="4" type="ORF">H9728_02855</name>
</gene>
<evidence type="ECO:0000313" key="5">
    <source>
        <dbReference type="Proteomes" id="UP000824135"/>
    </source>
</evidence>
<dbReference type="EMBL" id="DXCO01000022">
    <property type="protein sequence ID" value="HIY77961.1"/>
    <property type="molecule type" value="Genomic_DNA"/>
</dbReference>
<dbReference type="InterPro" id="IPR008979">
    <property type="entry name" value="Galactose-bd-like_sf"/>
</dbReference>
<dbReference type="PANTHER" id="PTHR42732:SF3">
    <property type="entry name" value="HYDROLASE"/>
    <property type="match status" value="1"/>
</dbReference>
<proteinExistence type="predicted"/>
<dbReference type="PANTHER" id="PTHR42732">
    <property type="entry name" value="BETA-GALACTOSIDASE"/>
    <property type="match status" value="1"/>
</dbReference>
<reference evidence="4" key="1">
    <citation type="journal article" date="2021" name="PeerJ">
        <title>Extensive microbial diversity within the chicken gut microbiome revealed by metagenomics and culture.</title>
        <authorList>
            <person name="Gilroy R."/>
            <person name="Ravi A."/>
            <person name="Getino M."/>
            <person name="Pursley I."/>
            <person name="Horton D.L."/>
            <person name="Alikhan N.F."/>
            <person name="Baker D."/>
            <person name="Gharbi K."/>
            <person name="Hall N."/>
            <person name="Watson M."/>
            <person name="Adriaenssens E.M."/>
            <person name="Foster-Nyarko E."/>
            <person name="Jarju S."/>
            <person name="Secka A."/>
            <person name="Antonio M."/>
            <person name="Oren A."/>
            <person name="Chaudhuri R.R."/>
            <person name="La Ragione R."/>
            <person name="Hildebrand F."/>
            <person name="Pallen M.J."/>
        </authorList>
    </citation>
    <scope>NUCLEOTIDE SEQUENCE</scope>
    <source>
        <strain evidence="4">CHK199-9574</strain>
    </source>
</reference>
<reference evidence="4" key="2">
    <citation type="submission" date="2021-04" db="EMBL/GenBank/DDBJ databases">
        <authorList>
            <person name="Gilroy R."/>
        </authorList>
    </citation>
    <scope>NUCLEOTIDE SEQUENCE</scope>
    <source>
        <strain evidence="4">CHK199-9574</strain>
    </source>
</reference>
<dbReference type="InterPro" id="IPR051913">
    <property type="entry name" value="GH2_Domain-Containing"/>
</dbReference>
<evidence type="ECO:0000259" key="2">
    <source>
        <dbReference type="Pfam" id="PF02836"/>
    </source>
</evidence>
<organism evidence="4 5">
    <name type="scientific">Candidatus Borkfalkia excrementavium</name>
    <dbReference type="NCBI Taxonomy" id="2838505"/>
    <lineage>
        <taxon>Bacteria</taxon>
        <taxon>Bacillati</taxon>
        <taxon>Bacillota</taxon>
        <taxon>Clostridia</taxon>
        <taxon>Christensenellales</taxon>
        <taxon>Christensenellaceae</taxon>
        <taxon>Candidatus Borkfalkia</taxon>
    </lineage>
</organism>
<sequence>MKENKVYQQKHPNPMFSRKNIYLMDGEWEISIDGGAWQKIRVPYCPESALSGIGHTDFIGRCRYRKKFTVPEEVKGDRIALHFGAVDHRAEVYVNGSLAGSHSGGYTPFSFDVAPLLREGANLLEVEVTAAVKKNVPTGKQSQKRESFGCFYTRATGIWQSVYLEGTPAHFMQYVRFVPDVAGCRVRMEVGAVGEEEFSAVVFYEGKEVGRTAGKFVHKGEFTVDLSEKHLWEVGCGRLYDVELRFGEDTVYTYFGLRDVRFDGYKFLLNGKSVFQRLVLDQGYYPDGVYTPSSEEVFEQDIRRAVGLGFNGARLHQKLFDPKYLCLCDRMGFMVWGEYASWGMEYYDLDGLGNFIGEWREAVERDYNHPSIVVWCPLNETWNDLDDETKPRDVRFVEAVYDITKILDKTRPCVDVSGGFHCSRTDIADFHCYEEFDVLKKRMENAIAGKPDFLNMYREGEGISYGGEPLHLSEFGGIRLNSGKEEGGNAWGYLTANGEEAFADNYVKTIELLYGYEQLCGVCYTQLYDIEQEANGFFTYDRQPKFSEKVMERIRAANEMPAAIEKQNK</sequence>
<comment type="caution">
    <text evidence="4">The sequence shown here is derived from an EMBL/GenBank/DDBJ whole genome shotgun (WGS) entry which is preliminary data.</text>
</comment>
<dbReference type="InterPro" id="IPR006103">
    <property type="entry name" value="Glyco_hydro_2_cat"/>
</dbReference>
<evidence type="ECO:0008006" key="6">
    <source>
        <dbReference type="Google" id="ProtNLM"/>
    </source>
</evidence>